<gene>
    <name evidence="8" type="primary">selA</name>
    <name evidence="11" type="ORF">DKB62_05855</name>
</gene>
<dbReference type="InterPro" id="IPR004534">
    <property type="entry name" value="SelA_trans"/>
</dbReference>
<feature type="domain" description="L-seryl-tRNA selenium transferase N-terminal" evidence="10">
    <location>
        <begin position="9"/>
        <end position="48"/>
    </location>
</feature>
<evidence type="ECO:0000256" key="4">
    <source>
        <dbReference type="ARBA" id="ARBA00022898"/>
    </source>
</evidence>
<dbReference type="GO" id="GO:0004125">
    <property type="term" value="F:L-seryl-tRNA(Sec) selenium transferase activity"/>
    <property type="evidence" value="ECO:0007669"/>
    <property type="project" value="UniProtKB-UniRule"/>
</dbReference>
<dbReference type="NCBIfam" id="TIGR00474">
    <property type="entry name" value="selA"/>
    <property type="match status" value="1"/>
</dbReference>
<evidence type="ECO:0000256" key="5">
    <source>
        <dbReference type="ARBA" id="ARBA00022917"/>
    </source>
</evidence>
<dbReference type="EMBL" id="CP029462">
    <property type="protein sequence ID" value="AXL21125.1"/>
    <property type="molecule type" value="Genomic_DNA"/>
</dbReference>
<keyword evidence="12" id="KW-1185">Reference proteome</keyword>
<dbReference type="OrthoDB" id="9787096at2"/>
<dbReference type="Pfam" id="PF03841">
    <property type="entry name" value="SelA"/>
    <property type="match status" value="1"/>
</dbReference>
<dbReference type="InterPro" id="IPR015421">
    <property type="entry name" value="PyrdxlP-dep_Trfase_major"/>
</dbReference>
<evidence type="ECO:0000256" key="3">
    <source>
        <dbReference type="ARBA" id="ARBA00022679"/>
    </source>
</evidence>
<dbReference type="Proteomes" id="UP000254337">
    <property type="component" value="Chromosome"/>
</dbReference>
<evidence type="ECO:0000256" key="1">
    <source>
        <dbReference type="ARBA" id="ARBA00001933"/>
    </source>
</evidence>
<dbReference type="Pfam" id="PF12390">
    <property type="entry name" value="Se-cys_synth_N"/>
    <property type="match status" value="1"/>
</dbReference>
<dbReference type="InterPro" id="IPR015424">
    <property type="entry name" value="PyrdxlP-dep_Trfase"/>
</dbReference>
<comment type="function">
    <text evidence="8">Converts seryl-tRNA(Sec) to selenocysteinyl-tRNA(Sec) required for selenoprotein biosynthesis.</text>
</comment>
<dbReference type="SUPFAM" id="SSF53383">
    <property type="entry name" value="PLP-dependent transferases"/>
    <property type="match status" value="1"/>
</dbReference>
<feature type="modified residue" description="N6-(pyridoxal phosphate)lysine" evidence="8 9">
    <location>
        <position position="296"/>
    </location>
</feature>
<dbReference type="Gene3D" id="3.90.1150.180">
    <property type="match status" value="1"/>
</dbReference>
<dbReference type="HAMAP" id="MF_00423">
    <property type="entry name" value="SelA"/>
    <property type="match status" value="1"/>
</dbReference>
<keyword evidence="6 8" id="KW-0711">Selenium</keyword>
<reference evidence="11 12" key="1">
    <citation type="submission" date="2018-05" db="EMBL/GenBank/DDBJ databases">
        <title>Complete genome sequence of Megasphaera sp. AJH120T, isolated from the ceca of a chicken.</title>
        <authorList>
            <person name="Maki J."/>
            <person name="Looft T."/>
        </authorList>
    </citation>
    <scope>NUCLEOTIDE SEQUENCE [LARGE SCALE GENOMIC DNA]</scope>
    <source>
        <strain evidence="11 12">AJH120</strain>
    </source>
</reference>
<dbReference type="UniPathway" id="UPA00906">
    <property type="reaction ID" value="UER00896"/>
</dbReference>
<keyword evidence="3 8" id="KW-0808">Transferase</keyword>
<evidence type="ECO:0000256" key="9">
    <source>
        <dbReference type="PIRSR" id="PIRSR618319-50"/>
    </source>
</evidence>
<proteinExistence type="inferred from homology"/>
<comment type="pathway">
    <text evidence="8">Aminoacyl-tRNA biosynthesis; selenocysteinyl-tRNA(Sec) biosynthesis; selenocysteinyl-tRNA(Sec) from L-seryl-tRNA(Sec) (bacterial route): step 1/1.</text>
</comment>
<comment type="subcellular location">
    <subcellularLocation>
        <location evidence="8">Cytoplasm</location>
    </subcellularLocation>
</comment>
<dbReference type="EC" id="2.9.1.1" evidence="8"/>
<keyword evidence="5 8" id="KW-0648">Protein biosynthesis</keyword>
<evidence type="ECO:0000313" key="11">
    <source>
        <dbReference type="EMBL" id="AXL21125.1"/>
    </source>
</evidence>
<organism evidence="11 12">
    <name type="scientific">Megasphaera stantonii</name>
    <dbReference type="NCBI Taxonomy" id="2144175"/>
    <lineage>
        <taxon>Bacteria</taxon>
        <taxon>Bacillati</taxon>
        <taxon>Bacillota</taxon>
        <taxon>Negativicutes</taxon>
        <taxon>Veillonellales</taxon>
        <taxon>Veillonellaceae</taxon>
        <taxon>Megasphaera</taxon>
    </lineage>
</organism>
<comment type="catalytic activity">
    <reaction evidence="8">
        <text>L-seryl-tRNA(Sec) + selenophosphate + H(+) = L-selenocysteinyl-tRNA(Sec) + phosphate</text>
        <dbReference type="Rhea" id="RHEA:22728"/>
        <dbReference type="Rhea" id="RHEA-COMP:9742"/>
        <dbReference type="Rhea" id="RHEA-COMP:9743"/>
        <dbReference type="ChEBI" id="CHEBI:15378"/>
        <dbReference type="ChEBI" id="CHEBI:16144"/>
        <dbReference type="ChEBI" id="CHEBI:43474"/>
        <dbReference type="ChEBI" id="CHEBI:78533"/>
        <dbReference type="ChEBI" id="CHEBI:78573"/>
        <dbReference type="EC" id="2.9.1.1"/>
    </reaction>
</comment>
<dbReference type="InterPro" id="IPR025862">
    <property type="entry name" value="SelA_trans_N_dom"/>
</dbReference>
<accession>A0A346AZ32</accession>
<dbReference type="PANTHER" id="PTHR32328">
    <property type="entry name" value="L-SERYL-TRNA(SEC) SELENIUM TRANSFERASE"/>
    <property type="match status" value="1"/>
</dbReference>
<evidence type="ECO:0000256" key="8">
    <source>
        <dbReference type="HAMAP-Rule" id="MF_00423"/>
    </source>
</evidence>
<evidence type="ECO:0000313" key="12">
    <source>
        <dbReference type="Proteomes" id="UP000254337"/>
    </source>
</evidence>
<dbReference type="GO" id="GO:0005737">
    <property type="term" value="C:cytoplasm"/>
    <property type="evidence" value="ECO:0007669"/>
    <property type="project" value="UniProtKB-SubCell"/>
</dbReference>
<keyword evidence="4 8" id="KW-0663">Pyridoxal phosphate</keyword>
<dbReference type="PANTHER" id="PTHR32328:SF0">
    <property type="entry name" value="L-SERYL-TRNA(SEC) SELENIUM TRANSFERASE"/>
    <property type="match status" value="1"/>
</dbReference>
<dbReference type="AlphaFoldDB" id="A0A346AZ32"/>
<sequence length="467" mass="51362">MKQDTRQLLRQLPKVDVLLQRPALAEWEQNLSRSLIKQAVQDVLAGLRRDILAERRRDVPAEDELDGMVLAYFRRQKSLRLKTVVNATGTILHTNLGRSVLSEEIGRHVGEIAASYSNLEYDLDEGRRGSRYAHLQSLLKELTGAEDVLVVNNNAAAVLLALTSMTQGKEVVISRGELVEIGGLFRIPDVIEASGGTIREVGTTNKTHLSDYSRAVGEGTGAIMKVHTSNYRIIGFSESVPAQELAELAHAKGLPLINDLGSGLFVDMRRFGLPYEPTVKEVLKQGCDVVMFSGDKLLGGPQAGIIVGKAEYIEPMKQHQLLRALRVDKMTLAALEATLQLYRDEDLAIRSIPALQMLARTQKECLRRADVLAQMLRTADAALQVQTVPVRDMVGGGSYPEYTLPGYAAAVASEGLTAAELERRLRHAEVPVVARVQQDWLCLSVRTLRDDEFPLICTEIAKAVAEG</sequence>
<protein>
    <recommendedName>
        <fullName evidence="8">L-seryl-tRNA(Sec) selenium transferase</fullName>
        <ecNumber evidence="8">2.9.1.1</ecNumber>
    </recommendedName>
    <alternativeName>
        <fullName evidence="8">Selenocysteine synthase</fullName>
        <shortName evidence="8">Sec synthase</shortName>
    </alternativeName>
    <alternativeName>
        <fullName evidence="8">Selenocysteinyl-tRNA(Sec) synthase</fullName>
    </alternativeName>
</protein>
<keyword evidence="2 8" id="KW-0963">Cytoplasm</keyword>
<comment type="similarity">
    <text evidence="7 8">Belongs to the SelA family.</text>
</comment>
<evidence type="ECO:0000256" key="6">
    <source>
        <dbReference type="ARBA" id="ARBA00023266"/>
    </source>
</evidence>
<evidence type="ECO:0000256" key="7">
    <source>
        <dbReference type="ARBA" id="ARBA00044507"/>
    </source>
</evidence>
<comment type="cofactor">
    <cofactor evidence="1 8 9">
        <name>pyridoxal 5'-phosphate</name>
        <dbReference type="ChEBI" id="CHEBI:597326"/>
    </cofactor>
</comment>
<evidence type="ECO:0000256" key="2">
    <source>
        <dbReference type="ARBA" id="ARBA00022490"/>
    </source>
</evidence>
<name>A0A346AZ32_9FIRM</name>
<dbReference type="InterPro" id="IPR018319">
    <property type="entry name" value="SelA-like"/>
</dbReference>
<dbReference type="KEGG" id="meg:DKB62_05855"/>
<dbReference type="RefSeq" id="WP_107196146.1">
    <property type="nucleotide sequence ID" value="NZ_CP029462.1"/>
</dbReference>
<evidence type="ECO:0000259" key="10">
    <source>
        <dbReference type="Pfam" id="PF12390"/>
    </source>
</evidence>
<dbReference type="GO" id="GO:0001717">
    <property type="term" value="P:conversion of seryl-tRNAsec to selenocys-tRNAsec"/>
    <property type="evidence" value="ECO:0007669"/>
    <property type="project" value="UniProtKB-UniRule"/>
</dbReference>
<dbReference type="GO" id="GO:0001514">
    <property type="term" value="P:selenocysteine incorporation"/>
    <property type="evidence" value="ECO:0007669"/>
    <property type="project" value="UniProtKB-UniRule"/>
</dbReference>
<dbReference type="Gene3D" id="3.40.640.10">
    <property type="entry name" value="Type I PLP-dependent aspartate aminotransferase-like (Major domain)"/>
    <property type="match status" value="1"/>
</dbReference>